<organism evidence="1 2">
    <name type="scientific">Paenibacillus psychroresistens</name>
    <dbReference type="NCBI Taxonomy" id="1778678"/>
    <lineage>
        <taxon>Bacteria</taxon>
        <taxon>Bacillati</taxon>
        <taxon>Bacillota</taxon>
        <taxon>Bacilli</taxon>
        <taxon>Bacillales</taxon>
        <taxon>Paenibacillaceae</taxon>
        <taxon>Paenibacillus</taxon>
    </lineage>
</organism>
<keyword evidence="1" id="KW-0808">Transferase</keyword>
<dbReference type="AlphaFoldDB" id="A0A6B8RBJ6"/>
<keyword evidence="2" id="KW-1185">Reference proteome</keyword>
<protein>
    <submittedName>
        <fullName evidence="1">Pseudaminic acid biosynthesis-associated methylase</fullName>
    </submittedName>
</protein>
<dbReference type="GO" id="GO:0032259">
    <property type="term" value="P:methylation"/>
    <property type="evidence" value="ECO:0007669"/>
    <property type="project" value="UniProtKB-KW"/>
</dbReference>
<keyword evidence="1" id="KW-0489">Methyltransferase</keyword>
<dbReference type="InterPro" id="IPR029063">
    <property type="entry name" value="SAM-dependent_MTases_sf"/>
</dbReference>
<dbReference type="RefSeq" id="WP_155698382.1">
    <property type="nucleotide sequence ID" value="NZ_CP034235.1"/>
</dbReference>
<dbReference type="GO" id="GO:0008168">
    <property type="term" value="F:methyltransferase activity"/>
    <property type="evidence" value="ECO:0007669"/>
    <property type="project" value="UniProtKB-KW"/>
</dbReference>
<dbReference type="SUPFAM" id="SSF53335">
    <property type="entry name" value="S-adenosyl-L-methionine-dependent methyltransferases"/>
    <property type="match status" value="1"/>
</dbReference>
<sequence>MKTYKTEQEEFWASEFGDAYIDRNKDQNLFRSNVALFSKIIARTTGVNSIIECGANIGMNLKALQHIIPRAEFAGIEINQKAVEQLRQIEGVEVYHESLLNFVPTVQYDLTLIKTVLIHINPDELSKIYDLLYSTSNKYICIIEYYNPSPVEVTYRGHEGKLFKRDFAGELMDRFSELQLVDYGFVYKRDPNFAQDDVTWFLMEKR</sequence>
<dbReference type="OrthoDB" id="9808140at2"/>
<dbReference type="Proteomes" id="UP000426246">
    <property type="component" value="Chromosome"/>
</dbReference>
<dbReference type="NCBIfam" id="TIGR03587">
    <property type="entry name" value="Pse_Me-ase"/>
    <property type="match status" value="1"/>
</dbReference>
<dbReference type="Gene3D" id="3.40.50.150">
    <property type="entry name" value="Vaccinia Virus protein VP39"/>
    <property type="match status" value="1"/>
</dbReference>
<evidence type="ECO:0000313" key="1">
    <source>
        <dbReference type="EMBL" id="QGQ93527.1"/>
    </source>
</evidence>
<dbReference type="KEGG" id="ppsc:EHS13_00600"/>
<reference evidence="2" key="1">
    <citation type="submission" date="2018-11" db="EMBL/GenBank/DDBJ databases">
        <title>Complete genome sequence of Paenibacillus sp. ML311-T8.</title>
        <authorList>
            <person name="Nam Y.-D."/>
            <person name="Kang J."/>
            <person name="Chung W.-H."/>
            <person name="Park Y.S."/>
        </authorList>
    </citation>
    <scope>NUCLEOTIDE SEQUENCE [LARGE SCALE GENOMIC DNA]</scope>
    <source>
        <strain evidence="2">ML311-T8</strain>
    </source>
</reference>
<dbReference type="EMBL" id="CP034235">
    <property type="protein sequence ID" value="QGQ93527.1"/>
    <property type="molecule type" value="Genomic_DNA"/>
</dbReference>
<name>A0A6B8RBJ6_9BACL</name>
<accession>A0A6B8RBJ6</accession>
<evidence type="ECO:0000313" key="2">
    <source>
        <dbReference type="Proteomes" id="UP000426246"/>
    </source>
</evidence>
<proteinExistence type="predicted"/>
<dbReference type="InterPro" id="IPR020027">
    <property type="entry name" value="Pseudamin_synth-assoc_MeTrfase"/>
</dbReference>
<gene>
    <name evidence="1" type="ORF">EHS13_00600</name>
</gene>